<dbReference type="InterPro" id="IPR046633">
    <property type="entry name" value="DUF6745"/>
</dbReference>
<dbReference type="RefSeq" id="WP_096574852.1">
    <property type="nucleotide sequence ID" value="NZ_CAWNJS010000001.1"/>
</dbReference>
<reference evidence="2 3" key="1">
    <citation type="submission" date="2017-06" db="EMBL/GenBank/DDBJ databases">
        <title>Genome sequencing of cyanobaciteial culture collection at National Institute for Environmental Studies (NIES).</title>
        <authorList>
            <person name="Hirose Y."/>
            <person name="Shimura Y."/>
            <person name="Fujisawa T."/>
            <person name="Nakamura Y."/>
            <person name="Kawachi M."/>
        </authorList>
    </citation>
    <scope>NUCLEOTIDE SEQUENCE [LARGE SCALE GENOMIC DNA]</scope>
    <source>
        <strain evidence="2 3">NIES-37</strain>
    </source>
</reference>
<gene>
    <name evidence="2" type="ORF">NIES37_18000</name>
</gene>
<dbReference type="AlphaFoldDB" id="A0A1Z4MWN6"/>
<dbReference type="Proteomes" id="UP000218785">
    <property type="component" value="Chromosome"/>
</dbReference>
<feature type="domain" description="DUF6745" evidence="1">
    <location>
        <begin position="175"/>
        <end position="352"/>
    </location>
</feature>
<evidence type="ECO:0000313" key="2">
    <source>
        <dbReference type="EMBL" id="BAY97853.1"/>
    </source>
</evidence>
<evidence type="ECO:0000313" key="3">
    <source>
        <dbReference type="Proteomes" id="UP000218785"/>
    </source>
</evidence>
<accession>A0A1Z4MWN6</accession>
<organism evidence="2 3">
    <name type="scientific">Tolypothrix tenuis PCC 7101</name>
    <dbReference type="NCBI Taxonomy" id="231146"/>
    <lineage>
        <taxon>Bacteria</taxon>
        <taxon>Bacillati</taxon>
        <taxon>Cyanobacteriota</taxon>
        <taxon>Cyanophyceae</taxon>
        <taxon>Nostocales</taxon>
        <taxon>Tolypothrichaceae</taxon>
        <taxon>Tolypothrix</taxon>
    </lineage>
</organism>
<dbReference type="EMBL" id="AP018248">
    <property type="protein sequence ID" value="BAY97853.1"/>
    <property type="molecule type" value="Genomic_DNA"/>
</dbReference>
<dbReference type="Pfam" id="PF20530">
    <property type="entry name" value="DUF6745"/>
    <property type="match status" value="1"/>
</dbReference>
<keyword evidence="3" id="KW-1185">Reference proteome</keyword>
<proteinExistence type="predicted"/>
<sequence length="356" mass="41559">MSNQEIKTLTPEQEALIPVYQQKWRKIALSTERIDREKASEAVKAAYDLIGEDEPEIIFFDSPYTAAKHFYFQGSYSELDYSDLLPQIREIFMCIVFNDIGNEDFKTDFDTDRQLWEIISNIEEISEREMRELEIGDDLPYEFESGHMQTDSICYECGWSDFCISELGFYKHSTWDIYQNILKNCGRIYAYKEACLICDRPTKLSFNNQNRLHAEGEPALEYVDGFKVYAYEGVRLPEKYGKVFANQWQATWLLEEGNAELRRVLIQGIGYKRICEELGAIELDSWQEYTLLRIDNYQEINRRGSTSLESMCLLKMICPSTGNIHILRVPPNITSAREAISWVNWGIDPEDFLVQT</sequence>
<name>A0A1Z4MWN6_9CYAN</name>
<evidence type="ECO:0000259" key="1">
    <source>
        <dbReference type="Pfam" id="PF20530"/>
    </source>
</evidence>
<dbReference type="KEGG" id="ttq:NIES37_18000"/>
<protein>
    <recommendedName>
        <fullName evidence="1">DUF6745 domain-containing protein</fullName>
    </recommendedName>
</protein>